<evidence type="ECO:0008006" key="4">
    <source>
        <dbReference type="Google" id="ProtNLM"/>
    </source>
</evidence>
<organism evidence="2 3">
    <name type="scientific">Filobacillus milosensis</name>
    <dbReference type="NCBI Taxonomy" id="94137"/>
    <lineage>
        <taxon>Bacteria</taxon>
        <taxon>Bacillati</taxon>
        <taxon>Bacillota</taxon>
        <taxon>Bacilli</taxon>
        <taxon>Bacillales</taxon>
        <taxon>Bacillaceae</taxon>
        <taxon>Filobacillus</taxon>
    </lineage>
</organism>
<protein>
    <recommendedName>
        <fullName evidence="4">GDYXXLXY domain-containing protein</fullName>
    </recommendedName>
</protein>
<accession>A0A4Y8IL83</accession>
<proteinExistence type="predicted"/>
<keyword evidence="1" id="KW-0472">Membrane</keyword>
<evidence type="ECO:0000313" key="2">
    <source>
        <dbReference type="EMBL" id="TFB22051.1"/>
    </source>
</evidence>
<reference evidence="2 3" key="1">
    <citation type="submission" date="2019-03" db="EMBL/GenBank/DDBJ databases">
        <authorList>
            <person name="He R.-H."/>
        </authorList>
    </citation>
    <scope>NUCLEOTIDE SEQUENCE [LARGE SCALE GENOMIC DNA]</scope>
    <source>
        <strain evidence="3">SH 714</strain>
    </source>
</reference>
<dbReference type="OrthoDB" id="4868247at2"/>
<dbReference type="AlphaFoldDB" id="A0A4Y8IL83"/>
<keyword evidence="1" id="KW-0812">Transmembrane</keyword>
<keyword evidence="1" id="KW-1133">Transmembrane helix</keyword>
<dbReference type="Proteomes" id="UP000297975">
    <property type="component" value="Unassembled WGS sequence"/>
</dbReference>
<feature type="transmembrane region" description="Helical" evidence="1">
    <location>
        <begin position="12"/>
        <end position="33"/>
    </location>
</feature>
<gene>
    <name evidence="2" type="ORF">E3U55_07050</name>
</gene>
<comment type="caution">
    <text evidence="2">The sequence shown here is derived from an EMBL/GenBank/DDBJ whole genome shotgun (WGS) entry which is preliminary data.</text>
</comment>
<dbReference type="RefSeq" id="WP_134339726.1">
    <property type="nucleotide sequence ID" value="NZ_SOPW01000006.1"/>
</dbReference>
<evidence type="ECO:0000313" key="3">
    <source>
        <dbReference type="Proteomes" id="UP000297975"/>
    </source>
</evidence>
<name>A0A4Y8IL83_9BACI</name>
<sequence length="176" mass="20823">MKIFKTLITKRLFLIAIALQVVFLLTMFGLNYFTEQFGDVIRLETEPYDPRDVFYGDYVHLNYSAELISSENWFASEEVKGNQVIYVLLKPDNRGIYKVKAASDKQIDPQEYEVVIRARYRYKDFNNKHRVDYGLNRYYIEEGTGERFDTMNEKMLVTIALSPWGQKKILNVEEMD</sequence>
<evidence type="ECO:0000256" key="1">
    <source>
        <dbReference type="SAM" id="Phobius"/>
    </source>
</evidence>
<keyword evidence="3" id="KW-1185">Reference proteome</keyword>
<dbReference type="Pfam" id="PF14345">
    <property type="entry name" value="GDYXXLXY"/>
    <property type="match status" value="1"/>
</dbReference>
<dbReference type="EMBL" id="SOPW01000006">
    <property type="protein sequence ID" value="TFB22051.1"/>
    <property type="molecule type" value="Genomic_DNA"/>
</dbReference>
<dbReference type="InterPro" id="IPR025833">
    <property type="entry name" value="GDYXXLXY"/>
</dbReference>